<dbReference type="SUPFAM" id="SSF52242">
    <property type="entry name" value="Cobalamin (vitamin B12)-binding domain"/>
    <property type="match status" value="1"/>
</dbReference>
<dbReference type="CDD" id="cd01335">
    <property type="entry name" value="Radical_SAM"/>
    <property type="match status" value="1"/>
</dbReference>
<dbReference type="InterPro" id="IPR006158">
    <property type="entry name" value="Cobalamin-bd"/>
</dbReference>
<evidence type="ECO:0000256" key="5">
    <source>
        <dbReference type="ARBA" id="ARBA00022723"/>
    </source>
</evidence>
<comment type="cofactor">
    <cofactor evidence="1">
        <name>[4Fe-4S] cluster</name>
        <dbReference type="ChEBI" id="CHEBI:49883"/>
    </cofactor>
</comment>
<reference evidence="11 12" key="1">
    <citation type="journal article" date="2016" name="BMC Genomics">
        <title>Combined genomic and structural analyses of a cultured magnetotactic bacterium reveals its niche adaptation to a dynamic environment.</title>
        <authorList>
            <person name="Araujo A.C."/>
            <person name="Morillo V."/>
            <person name="Cypriano J."/>
            <person name="Teixeira L.C."/>
            <person name="Leao P."/>
            <person name="Lyra S."/>
            <person name="Almeida L.G."/>
            <person name="Bazylinski D.A."/>
            <person name="Vasconcellos A.T."/>
            <person name="Abreu F."/>
            <person name="Lins U."/>
        </authorList>
    </citation>
    <scope>NUCLEOTIDE SEQUENCE [LARGE SCALE GENOMIC DNA]</scope>
    <source>
        <strain evidence="11 12">IT-1</strain>
    </source>
</reference>
<keyword evidence="12" id="KW-1185">Reference proteome</keyword>
<dbReference type="Proteomes" id="UP000194003">
    <property type="component" value="Unassembled WGS sequence"/>
</dbReference>
<keyword evidence="8" id="KW-1133">Transmembrane helix</keyword>
<evidence type="ECO:0000259" key="10">
    <source>
        <dbReference type="PROSITE" id="PS51918"/>
    </source>
</evidence>
<dbReference type="EMBL" id="LVJN01000020">
    <property type="protein sequence ID" value="OSM01918.1"/>
    <property type="molecule type" value="Genomic_DNA"/>
</dbReference>
<name>A0A1Y2K1P1_9PROT</name>
<keyword evidence="7" id="KW-0411">Iron-sulfur</keyword>
<dbReference type="Gene3D" id="3.80.30.20">
    <property type="entry name" value="tm_1862 like domain"/>
    <property type="match status" value="1"/>
</dbReference>
<dbReference type="SUPFAM" id="SSF102114">
    <property type="entry name" value="Radical SAM enzymes"/>
    <property type="match status" value="1"/>
</dbReference>
<dbReference type="GO" id="GO:0003824">
    <property type="term" value="F:catalytic activity"/>
    <property type="evidence" value="ECO:0007669"/>
    <property type="project" value="InterPro"/>
</dbReference>
<protein>
    <submittedName>
        <fullName evidence="11">Putative Fe-S oxidoreductase</fullName>
    </submittedName>
</protein>
<dbReference type="Pfam" id="PF04055">
    <property type="entry name" value="Radical_SAM"/>
    <property type="match status" value="1"/>
</dbReference>
<dbReference type="GO" id="GO:0031419">
    <property type="term" value="F:cobalamin binding"/>
    <property type="evidence" value="ECO:0007669"/>
    <property type="project" value="InterPro"/>
</dbReference>
<dbReference type="STRING" id="1434232.MAIT1_01984"/>
<evidence type="ECO:0000256" key="8">
    <source>
        <dbReference type="SAM" id="Phobius"/>
    </source>
</evidence>
<evidence type="ECO:0000256" key="4">
    <source>
        <dbReference type="ARBA" id="ARBA00022691"/>
    </source>
</evidence>
<keyword evidence="5" id="KW-0479">Metal-binding</keyword>
<dbReference type="Gene3D" id="3.40.50.280">
    <property type="entry name" value="Cobalamin-binding domain"/>
    <property type="match status" value="1"/>
</dbReference>
<dbReference type="PROSITE" id="PS51332">
    <property type="entry name" value="B12_BINDING"/>
    <property type="match status" value="1"/>
</dbReference>
<keyword evidence="2" id="KW-0489">Methyltransferase</keyword>
<gene>
    <name evidence="11" type="ORF">MAIT1_01984</name>
</gene>
<dbReference type="PANTHER" id="PTHR43409:SF7">
    <property type="entry name" value="BLL1977 PROTEIN"/>
    <property type="match status" value="1"/>
</dbReference>
<evidence type="ECO:0000256" key="2">
    <source>
        <dbReference type="ARBA" id="ARBA00022603"/>
    </source>
</evidence>
<evidence type="ECO:0000256" key="1">
    <source>
        <dbReference type="ARBA" id="ARBA00001966"/>
    </source>
</evidence>
<feature type="domain" description="Radical SAM core" evidence="10">
    <location>
        <begin position="177"/>
        <end position="410"/>
    </location>
</feature>
<keyword evidence="6" id="KW-0408">Iron</keyword>
<dbReference type="InterPro" id="IPR051198">
    <property type="entry name" value="BchE-like"/>
</dbReference>
<sequence>MSYYFPLGLGYLAAYLEKQGRRVELLVESPRVEFWAELNARLRQHAYLCVGISSMTSAFPQALRIARLVKQHAPATPVVAGGAHVSGVGAAALEAHAEIDFLVLGEGEITLWELARWLNAETDAEPTQIAGLAWRNAAGTVMRNAPRGFHPTLDDFPPPARHLTQFTDFALHAHTTGGGGRGATMLSSRGCPFGCLFCSAHLTDGKKYRVRSIDAILAELRELRDRYEVRYVFFEDDVITVMRKRLLALCAAIVEADLQMTFGCFSTVEHFDEELARTMSRAGFRLVIFGMESGDAQILAQLGKGKGATLDDARAAVARCRRYGMRSFASFVVGFPFESVAQIERTFAFGRALRPSLLTFNPLTPFPGTPLFDPQRHTPAHADGWADFVTTRALPFDMNPELSASQLMQRVQRAHLRYYLHPLTLWRMLREIRSWGEIQALLVGFLGLLARLFGARRAA</sequence>
<dbReference type="CDD" id="cd02068">
    <property type="entry name" value="radical_SAM_B12_BD"/>
    <property type="match status" value="1"/>
</dbReference>
<feature type="domain" description="B12-binding" evidence="9">
    <location>
        <begin position="1"/>
        <end position="125"/>
    </location>
</feature>
<dbReference type="Pfam" id="PF02310">
    <property type="entry name" value="B12-binding"/>
    <property type="match status" value="1"/>
</dbReference>
<dbReference type="SFLD" id="SFLDG01123">
    <property type="entry name" value="methyltransferase_(Class_B)"/>
    <property type="match status" value="1"/>
</dbReference>
<accession>A0A1Y2K1P1</accession>
<dbReference type="AlphaFoldDB" id="A0A1Y2K1P1"/>
<evidence type="ECO:0000256" key="3">
    <source>
        <dbReference type="ARBA" id="ARBA00022679"/>
    </source>
</evidence>
<feature type="transmembrane region" description="Helical" evidence="8">
    <location>
        <begin position="435"/>
        <end position="454"/>
    </location>
</feature>
<comment type="caution">
    <text evidence="11">The sequence shown here is derived from an EMBL/GenBank/DDBJ whole genome shotgun (WGS) entry which is preliminary data.</text>
</comment>
<dbReference type="InterPro" id="IPR007197">
    <property type="entry name" value="rSAM"/>
</dbReference>
<dbReference type="PROSITE" id="PS51918">
    <property type="entry name" value="RADICAL_SAM"/>
    <property type="match status" value="1"/>
</dbReference>
<dbReference type="InterPro" id="IPR058240">
    <property type="entry name" value="rSAM_sf"/>
</dbReference>
<evidence type="ECO:0000313" key="11">
    <source>
        <dbReference type="EMBL" id="OSM01918.1"/>
    </source>
</evidence>
<evidence type="ECO:0000256" key="7">
    <source>
        <dbReference type="ARBA" id="ARBA00023014"/>
    </source>
</evidence>
<evidence type="ECO:0000313" key="12">
    <source>
        <dbReference type="Proteomes" id="UP000194003"/>
    </source>
</evidence>
<keyword evidence="4" id="KW-0949">S-adenosyl-L-methionine</keyword>
<keyword evidence="8" id="KW-0472">Membrane</keyword>
<evidence type="ECO:0000259" key="9">
    <source>
        <dbReference type="PROSITE" id="PS51332"/>
    </source>
</evidence>
<dbReference type="InterPro" id="IPR036724">
    <property type="entry name" value="Cobalamin-bd_sf"/>
</dbReference>
<organism evidence="11 12">
    <name type="scientific">Magnetofaba australis IT-1</name>
    <dbReference type="NCBI Taxonomy" id="1434232"/>
    <lineage>
        <taxon>Bacteria</taxon>
        <taxon>Pseudomonadati</taxon>
        <taxon>Pseudomonadota</taxon>
        <taxon>Magnetococcia</taxon>
        <taxon>Magnetococcales</taxon>
        <taxon>Magnetococcaceae</taxon>
        <taxon>Magnetofaba</taxon>
    </lineage>
</organism>
<proteinExistence type="predicted"/>
<dbReference type="InterPro" id="IPR023404">
    <property type="entry name" value="rSAM_horseshoe"/>
</dbReference>
<dbReference type="GO" id="GO:0046872">
    <property type="term" value="F:metal ion binding"/>
    <property type="evidence" value="ECO:0007669"/>
    <property type="project" value="UniProtKB-KW"/>
</dbReference>
<dbReference type="InterPro" id="IPR006638">
    <property type="entry name" value="Elp3/MiaA/NifB-like_rSAM"/>
</dbReference>
<dbReference type="SFLD" id="SFLDG01082">
    <property type="entry name" value="B12-binding_domain_containing"/>
    <property type="match status" value="1"/>
</dbReference>
<dbReference type="GO" id="GO:0051539">
    <property type="term" value="F:4 iron, 4 sulfur cluster binding"/>
    <property type="evidence" value="ECO:0007669"/>
    <property type="project" value="UniProtKB-KW"/>
</dbReference>
<dbReference type="PANTHER" id="PTHR43409">
    <property type="entry name" value="ANAEROBIC MAGNESIUM-PROTOPORPHYRIN IX MONOMETHYL ESTER CYCLASE-RELATED"/>
    <property type="match status" value="1"/>
</dbReference>
<keyword evidence="3" id="KW-0808">Transferase</keyword>
<dbReference type="SFLD" id="SFLDS00029">
    <property type="entry name" value="Radical_SAM"/>
    <property type="match status" value="1"/>
</dbReference>
<dbReference type="SMART" id="SM00729">
    <property type="entry name" value="Elp3"/>
    <property type="match status" value="1"/>
</dbReference>
<dbReference type="InterPro" id="IPR034466">
    <property type="entry name" value="Methyltransferase_Class_B"/>
</dbReference>
<keyword evidence="8" id="KW-0812">Transmembrane</keyword>
<evidence type="ECO:0000256" key="6">
    <source>
        <dbReference type="ARBA" id="ARBA00023004"/>
    </source>
</evidence>